<evidence type="ECO:0000256" key="1">
    <source>
        <dbReference type="ARBA" id="ARBA00022517"/>
    </source>
</evidence>
<dbReference type="GO" id="GO:0030490">
    <property type="term" value="P:maturation of SSU-rRNA"/>
    <property type="evidence" value="ECO:0007669"/>
    <property type="project" value="UniProtKB-UniRule"/>
</dbReference>
<comment type="caution">
    <text evidence="3">The sequence shown here is derived from an EMBL/GenBank/DDBJ whole genome shotgun (WGS) entry which is preliminary data.</text>
</comment>
<reference evidence="3" key="2">
    <citation type="journal article" date="2021" name="PeerJ">
        <title>Extensive microbial diversity within the chicken gut microbiome revealed by metagenomics and culture.</title>
        <authorList>
            <person name="Gilroy R."/>
            <person name="Ravi A."/>
            <person name="Getino M."/>
            <person name="Pursley I."/>
            <person name="Horton D.L."/>
            <person name="Alikhan N.F."/>
            <person name="Baker D."/>
            <person name="Gharbi K."/>
            <person name="Hall N."/>
            <person name="Watson M."/>
            <person name="Adriaenssens E.M."/>
            <person name="Foster-Nyarko E."/>
            <person name="Jarju S."/>
            <person name="Secka A."/>
            <person name="Antonio M."/>
            <person name="Oren A."/>
            <person name="Chaudhuri R.R."/>
            <person name="La Ragione R."/>
            <person name="Hildebrand F."/>
            <person name="Pallen M.J."/>
        </authorList>
    </citation>
    <scope>NUCLEOTIDE SEQUENCE</scope>
    <source>
        <strain evidence="3">CHK165-10780</strain>
    </source>
</reference>
<dbReference type="InterPro" id="IPR000238">
    <property type="entry name" value="RbfA"/>
</dbReference>
<dbReference type="HAMAP" id="MF_00003">
    <property type="entry name" value="RbfA"/>
    <property type="match status" value="1"/>
</dbReference>
<dbReference type="SUPFAM" id="SSF89919">
    <property type="entry name" value="Ribosome-binding factor A, RbfA"/>
    <property type="match status" value="1"/>
</dbReference>
<protein>
    <recommendedName>
        <fullName evidence="2">Ribosome-binding factor A</fullName>
    </recommendedName>
</protein>
<proteinExistence type="inferred from homology"/>
<comment type="subunit">
    <text evidence="2">Monomer. Binds 30S ribosomal subunits, but not 50S ribosomal subunits or 70S ribosomes.</text>
</comment>
<dbReference type="InterPro" id="IPR015946">
    <property type="entry name" value="KH_dom-like_a/b"/>
</dbReference>
<dbReference type="PANTHER" id="PTHR33515:SF1">
    <property type="entry name" value="RIBOSOME-BINDING FACTOR A, CHLOROPLASTIC-RELATED"/>
    <property type="match status" value="1"/>
</dbReference>
<keyword evidence="2" id="KW-0963">Cytoplasm</keyword>
<keyword evidence="1 2" id="KW-0690">Ribosome biogenesis</keyword>
<sequence length="121" mass="14031">MNQIRLKRLNHTYSEEISKILHDEMKDPDLNFVTITACDTTNDLSFAKVYYTVLEDSKKDVVAAALKKASPSIRSILSSRVNIRNTPELRFVYDDSIEYGRRIDEVIEKIKEKDHHEGTDE</sequence>
<accession>A0A9D0YZ98</accession>
<dbReference type="GO" id="GO:0043024">
    <property type="term" value="F:ribosomal small subunit binding"/>
    <property type="evidence" value="ECO:0007669"/>
    <property type="project" value="TreeGrafter"/>
</dbReference>
<comment type="similarity">
    <text evidence="2">Belongs to the RbfA family.</text>
</comment>
<evidence type="ECO:0000256" key="2">
    <source>
        <dbReference type="HAMAP-Rule" id="MF_00003"/>
    </source>
</evidence>
<comment type="function">
    <text evidence="2">One of several proteins that assist in the late maturation steps of the functional core of the 30S ribosomal subunit. Associates with free 30S ribosomal subunits (but not with 30S subunits that are part of 70S ribosomes or polysomes). Required for efficient processing of 16S rRNA. May interact with the 5'-terminal helix region of 16S rRNA.</text>
</comment>
<dbReference type="AlphaFoldDB" id="A0A9D0YZ98"/>
<evidence type="ECO:0000313" key="4">
    <source>
        <dbReference type="Proteomes" id="UP000886725"/>
    </source>
</evidence>
<dbReference type="PANTHER" id="PTHR33515">
    <property type="entry name" value="RIBOSOME-BINDING FACTOR A, CHLOROPLASTIC-RELATED"/>
    <property type="match status" value="1"/>
</dbReference>
<dbReference type="Proteomes" id="UP000886725">
    <property type="component" value="Unassembled WGS sequence"/>
</dbReference>
<evidence type="ECO:0000313" key="3">
    <source>
        <dbReference type="EMBL" id="HIQ64946.1"/>
    </source>
</evidence>
<dbReference type="InterPro" id="IPR023799">
    <property type="entry name" value="RbfA_dom_sf"/>
</dbReference>
<comment type="subcellular location">
    <subcellularLocation>
        <location evidence="2">Cytoplasm</location>
    </subcellularLocation>
</comment>
<gene>
    <name evidence="2 3" type="primary">rbfA</name>
    <name evidence="3" type="ORF">IAC85_04315</name>
</gene>
<dbReference type="EMBL" id="DVFU01000081">
    <property type="protein sequence ID" value="HIQ64946.1"/>
    <property type="molecule type" value="Genomic_DNA"/>
</dbReference>
<dbReference type="InterPro" id="IPR020053">
    <property type="entry name" value="Ribosome-bd_factorA_CS"/>
</dbReference>
<dbReference type="GO" id="GO:0005829">
    <property type="term" value="C:cytosol"/>
    <property type="evidence" value="ECO:0007669"/>
    <property type="project" value="TreeGrafter"/>
</dbReference>
<organism evidence="3 4">
    <name type="scientific">Candidatus Faecenecus gallistercoris</name>
    <dbReference type="NCBI Taxonomy" id="2840793"/>
    <lineage>
        <taxon>Bacteria</taxon>
        <taxon>Bacillati</taxon>
        <taxon>Bacillota</taxon>
        <taxon>Bacillota incertae sedis</taxon>
        <taxon>Candidatus Faecenecus</taxon>
    </lineage>
</organism>
<dbReference type="Pfam" id="PF02033">
    <property type="entry name" value="RBFA"/>
    <property type="match status" value="1"/>
</dbReference>
<name>A0A9D0YZ98_9FIRM</name>
<dbReference type="PROSITE" id="PS01319">
    <property type="entry name" value="RBFA"/>
    <property type="match status" value="1"/>
</dbReference>
<dbReference type="Gene3D" id="3.30.300.20">
    <property type="match status" value="1"/>
</dbReference>
<dbReference type="NCBIfam" id="TIGR00082">
    <property type="entry name" value="rbfA"/>
    <property type="match status" value="1"/>
</dbReference>
<reference evidence="3" key="1">
    <citation type="submission" date="2020-10" db="EMBL/GenBank/DDBJ databases">
        <authorList>
            <person name="Gilroy R."/>
        </authorList>
    </citation>
    <scope>NUCLEOTIDE SEQUENCE</scope>
    <source>
        <strain evidence="3">CHK165-10780</strain>
    </source>
</reference>